<dbReference type="GO" id="GO:0004540">
    <property type="term" value="F:RNA nuclease activity"/>
    <property type="evidence" value="ECO:0007669"/>
    <property type="project" value="InterPro"/>
</dbReference>
<keyword evidence="4 6" id="KW-0378">Hydrolase</keyword>
<dbReference type="AlphaFoldDB" id="A0A1M7UBI4"/>
<dbReference type="SUPFAM" id="SSF88723">
    <property type="entry name" value="PIN domain-like"/>
    <property type="match status" value="1"/>
</dbReference>
<evidence type="ECO:0000256" key="1">
    <source>
        <dbReference type="ARBA" id="ARBA00022649"/>
    </source>
</evidence>
<feature type="domain" description="PIN" evidence="7">
    <location>
        <begin position="3"/>
        <end position="127"/>
    </location>
</feature>
<organism evidence="8 9">
    <name type="scientific">Geodermatophilus obscurus</name>
    <dbReference type="NCBI Taxonomy" id="1861"/>
    <lineage>
        <taxon>Bacteria</taxon>
        <taxon>Bacillati</taxon>
        <taxon>Actinomycetota</taxon>
        <taxon>Actinomycetes</taxon>
        <taxon>Geodermatophilales</taxon>
        <taxon>Geodermatophilaceae</taxon>
        <taxon>Geodermatophilus</taxon>
    </lineage>
</organism>
<gene>
    <name evidence="6" type="primary">vapC</name>
    <name evidence="8" type="ORF">SAMN05660350_02931</name>
</gene>
<dbReference type="GO" id="GO:0000287">
    <property type="term" value="F:magnesium ion binding"/>
    <property type="evidence" value="ECO:0007669"/>
    <property type="project" value="UniProtKB-UniRule"/>
</dbReference>
<dbReference type="HAMAP" id="MF_00265">
    <property type="entry name" value="VapC_Nob1"/>
    <property type="match status" value="1"/>
</dbReference>
<feature type="binding site" evidence="6">
    <location>
        <position position="102"/>
    </location>
    <ligand>
        <name>Mg(2+)</name>
        <dbReference type="ChEBI" id="CHEBI:18420"/>
    </ligand>
</feature>
<dbReference type="InterPro" id="IPR029060">
    <property type="entry name" value="PIN-like_dom_sf"/>
</dbReference>
<proteinExistence type="inferred from homology"/>
<comment type="function">
    <text evidence="6">Toxic component of a toxin-antitoxin (TA) system. An RNase.</text>
</comment>
<evidence type="ECO:0000256" key="2">
    <source>
        <dbReference type="ARBA" id="ARBA00022722"/>
    </source>
</evidence>
<comment type="similarity">
    <text evidence="6">Belongs to the PINc/VapC protein family.</text>
</comment>
<evidence type="ECO:0000256" key="5">
    <source>
        <dbReference type="ARBA" id="ARBA00022842"/>
    </source>
</evidence>
<evidence type="ECO:0000256" key="4">
    <source>
        <dbReference type="ARBA" id="ARBA00022801"/>
    </source>
</evidence>
<dbReference type="NCBIfam" id="TIGR00028">
    <property type="entry name" value="Mtu_PIN_fam"/>
    <property type="match status" value="1"/>
</dbReference>
<name>A0A1M7UBI4_9ACTN</name>
<keyword evidence="6" id="KW-0800">Toxin</keyword>
<dbReference type="GO" id="GO:0016788">
    <property type="term" value="F:hydrolase activity, acting on ester bonds"/>
    <property type="evidence" value="ECO:0007669"/>
    <property type="project" value="InterPro"/>
</dbReference>
<dbReference type="EMBL" id="FRDM01000014">
    <property type="protein sequence ID" value="SHN80442.1"/>
    <property type="molecule type" value="Genomic_DNA"/>
</dbReference>
<sequence>MALLDVNALVALAWDSHVHHVAIRSWFAARAANGWATCPVTESGFVRVSSNPKVLPNAIATSTAREVLAALRRAPGHRFLGDEVSMVDDDVPPVSGHRQVTDAHLVTLARRHGVGMVTFDAGLATLAGHRDVELLTAL</sequence>
<keyword evidence="1 6" id="KW-1277">Toxin-antitoxin system</keyword>
<evidence type="ECO:0000313" key="9">
    <source>
        <dbReference type="Proteomes" id="UP000184428"/>
    </source>
</evidence>
<evidence type="ECO:0000259" key="7">
    <source>
        <dbReference type="Pfam" id="PF01850"/>
    </source>
</evidence>
<evidence type="ECO:0000256" key="6">
    <source>
        <dbReference type="HAMAP-Rule" id="MF_00265"/>
    </source>
</evidence>
<protein>
    <recommendedName>
        <fullName evidence="6">Ribonuclease VapC</fullName>
        <shortName evidence="6">RNase VapC</shortName>
        <ecNumber evidence="6">3.1.-.-</ecNumber>
    </recommendedName>
    <alternativeName>
        <fullName evidence="6">Toxin VapC</fullName>
    </alternativeName>
</protein>
<dbReference type="Proteomes" id="UP000184428">
    <property type="component" value="Unassembled WGS sequence"/>
</dbReference>
<feature type="binding site" evidence="6">
    <location>
        <position position="5"/>
    </location>
    <ligand>
        <name>Mg(2+)</name>
        <dbReference type="ChEBI" id="CHEBI:18420"/>
    </ligand>
</feature>
<evidence type="ECO:0000256" key="3">
    <source>
        <dbReference type="ARBA" id="ARBA00022723"/>
    </source>
</evidence>
<dbReference type="EC" id="3.1.-.-" evidence="6"/>
<reference evidence="8 9" key="1">
    <citation type="submission" date="2016-12" db="EMBL/GenBank/DDBJ databases">
        <authorList>
            <person name="Song W.-J."/>
            <person name="Kurnit D.M."/>
        </authorList>
    </citation>
    <scope>NUCLEOTIDE SEQUENCE [LARGE SCALE GENOMIC DNA]</scope>
    <source>
        <strain evidence="8 9">DSM 43162</strain>
    </source>
</reference>
<keyword evidence="5 6" id="KW-0460">Magnesium</keyword>
<dbReference type="RefSeq" id="WP_072919137.1">
    <property type="nucleotide sequence ID" value="NZ_FRDM01000014.1"/>
</dbReference>
<comment type="cofactor">
    <cofactor evidence="6">
        <name>Mg(2+)</name>
        <dbReference type="ChEBI" id="CHEBI:18420"/>
    </cofactor>
</comment>
<dbReference type="InterPro" id="IPR006226">
    <property type="entry name" value="Mtu_PIN"/>
</dbReference>
<dbReference type="GO" id="GO:0090729">
    <property type="term" value="F:toxin activity"/>
    <property type="evidence" value="ECO:0007669"/>
    <property type="project" value="UniProtKB-KW"/>
</dbReference>
<evidence type="ECO:0000313" key="8">
    <source>
        <dbReference type="EMBL" id="SHN80442.1"/>
    </source>
</evidence>
<accession>A0A1M7UBI4</accession>
<dbReference type="InterPro" id="IPR002716">
    <property type="entry name" value="PIN_dom"/>
</dbReference>
<dbReference type="InterPro" id="IPR022907">
    <property type="entry name" value="VapC_family"/>
</dbReference>
<dbReference type="OrthoDB" id="196567at2"/>
<keyword evidence="2 6" id="KW-0540">Nuclease</keyword>
<keyword evidence="3 6" id="KW-0479">Metal-binding</keyword>
<dbReference type="Pfam" id="PF01850">
    <property type="entry name" value="PIN"/>
    <property type="match status" value="1"/>
</dbReference>
<dbReference type="GO" id="GO:0045926">
    <property type="term" value="P:negative regulation of growth"/>
    <property type="evidence" value="ECO:0007669"/>
    <property type="project" value="UniProtKB-ARBA"/>
</dbReference>